<evidence type="ECO:0000256" key="3">
    <source>
        <dbReference type="ARBA" id="ARBA00022643"/>
    </source>
</evidence>
<dbReference type="RefSeq" id="WP_091984714.1">
    <property type="nucleotide sequence ID" value="NZ_FOLO01000020.1"/>
</dbReference>
<keyword evidence="6" id="KW-1185">Reference proteome</keyword>
<sequence>MAKVSIFVGSVYGGAEELAFALAEKIHVNNHKAKVYLPGTVNDVLQATHMLFVTSTTGSGDIPVELESLYLELKDQFPLLTDIPYGIITMGDSGYGDTFCGAGKKIDLLLQELQAKACIEKLDIDACENFEPEEPALIWLMSFIKSL</sequence>
<dbReference type="STRING" id="1123010.SAMN02745724_02689"/>
<proteinExistence type="predicted"/>
<dbReference type="GO" id="GO:0050660">
    <property type="term" value="F:flavin adenine dinucleotide binding"/>
    <property type="evidence" value="ECO:0007669"/>
    <property type="project" value="TreeGrafter"/>
</dbReference>
<dbReference type="AlphaFoldDB" id="A0A1I1MT60"/>
<dbReference type="OrthoDB" id="359268at2"/>
<dbReference type="Gene3D" id="3.40.50.360">
    <property type="match status" value="1"/>
</dbReference>
<evidence type="ECO:0000259" key="4">
    <source>
        <dbReference type="PROSITE" id="PS50902"/>
    </source>
</evidence>
<keyword evidence="3" id="KW-0288">FMN</keyword>
<dbReference type="GO" id="GO:0010181">
    <property type="term" value="F:FMN binding"/>
    <property type="evidence" value="ECO:0007669"/>
    <property type="project" value="InterPro"/>
</dbReference>
<dbReference type="PANTHER" id="PTHR19384">
    <property type="entry name" value="NITRIC OXIDE SYNTHASE-RELATED"/>
    <property type="match status" value="1"/>
</dbReference>
<evidence type="ECO:0000256" key="2">
    <source>
        <dbReference type="ARBA" id="ARBA00022630"/>
    </source>
</evidence>
<reference evidence="5 6" key="1">
    <citation type="submission" date="2016-10" db="EMBL/GenBank/DDBJ databases">
        <authorList>
            <person name="de Groot N.N."/>
        </authorList>
    </citation>
    <scope>NUCLEOTIDE SEQUENCE [LARGE SCALE GENOMIC DNA]</scope>
    <source>
        <strain evidence="5 6">DSM 6059</strain>
    </source>
</reference>
<organism evidence="5 6">
    <name type="scientific">Pseudoalteromonas denitrificans DSM 6059</name>
    <dbReference type="NCBI Taxonomy" id="1123010"/>
    <lineage>
        <taxon>Bacteria</taxon>
        <taxon>Pseudomonadati</taxon>
        <taxon>Pseudomonadota</taxon>
        <taxon>Gammaproteobacteria</taxon>
        <taxon>Alteromonadales</taxon>
        <taxon>Pseudoalteromonadaceae</taxon>
        <taxon>Pseudoalteromonas</taxon>
    </lineage>
</organism>
<dbReference type="SUPFAM" id="SSF52218">
    <property type="entry name" value="Flavoproteins"/>
    <property type="match status" value="1"/>
</dbReference>
<dbReference type="GO" id="GO:0016491">
    <property type="term" value="F:oxidoreductase activity"/>
    <property type="evidence" value="ECO:0007669"/>
    <property type="project" value="TreeGrafter"/>
</dbReference>
<dbReference type="PROSITE" id="PS50902">
    <property type="entry name" value="FLAVODOXIN_LIKE"/>
    <property type="match status" value="1"/>
</dbReference>
<accession>A0A1I1MT60</accession>
<dbReference type="PANTHER" id="PTHR19384:SF128">
    <property type="entry name" value="NADPH OXIDOREDUCTASE A"/>
    <property type="match status" value="1"/>
</dbReference>
<dbReference type="EMBL" id="FOLO01000020">
    <property type="protein sequence ID" value="SFC84770.1"/>
    <property type="molecule type" value="Genomic_DNA"/>
</dbReference>
<dbReference type="GO" id="GO:0005829">
    <property type="term" value="C:cytosol"/>
    <property type="evidence" value="ECO:0007669"/>
    <property type="project" value="TreeGrafter"/>
</dbReference>
<dbReference type="InterPro" id="IPR029039">
    <property type="entry name" value="Flavoprotein-like_sf"/>
</dbReference>
<protein>
    <submittedName>
        <fullName evidence="5">Flavodoxin</fullName>
    </submittedName>
</protein>
<dbReference type="Pfam" id="PF00258">
    <property type="entry name" value="Flavodoxin_1"/>
    <property type="match status" value="1"/>
</dbReference>
<evidence type="ECO:0000313" key="6">
    <source>
        <dbReference type="Proteomes" id="UP000198862"/>
    </source>
</evidence>
<evidence type="ECO:0000313" key="5">
    <source>
        <dbReference type="EMBL" id="SFC84770.1"/>
    </source>
</evidence>
<comment type="cofactor">
    <cofactor evidence="1">
        <name>FMN</name>
        <dbReference type="ChEBI" id="CHEBI:58210"/>
    </cofactor>
</comment>
<keyword evidence="2" id="KW-0285">Flavoprotein</keyword>
<name>A0A1I1MT60_9GAMM</name>
<evidence type="ECO:0000256" key="1">
    <source>
        <dbReference type="ARBA" id="ARBA00001917"/>
    </source>
</evidence>
<feature type="domain" description="Flavodoxin-like" evidence="4">
    <location>
        <begin position="4"/>
        <end position="144"/>
    </location>
</feature>
<dbReference type="InterPro" id="IPR008254">
    <property type="entry name" value="Flavodoxin/NO_synth"/>
</dbReference>
<dbReference type="Proteomes" id="UP000198862">
    <property type="component" value="Unassembled WGS sequence"/>
</dbReference>
<gene>
    <name evidence="5" type="ORF">SAMN02745724_02689</name>
</gene>